<dbReference type="Proteomes" id="UP001484535">
    <property type="component" value="Unassembled WGS sequence"/>
</dbReference>
<dbReference type="EMBL" id="JBDLBR010000003">
    <property type="protein sequence ID" value="MEN7537601.1"/>
    <property type="molecule type" value="Genomic_DNA"/>
</dbReference>
<dbReference type="RefSeq" id="WP_346785047.1">
    <property type="nucleotide sequence ID" value="NZ_JBDLBR010000003.1"/>
</dbReference>
<feature type="transmembrane region" description="Helical" evidence="5">
    <location>
        <begin position="155"/>
        <end position="172"/>
    </location>
</feature>
<dbReference type="PANTHER" id="PTHR30414:SF0">
    <property type="entry name" value="MINICONDUCTANCE MECHANOSENSITIVE CHANNEL YBDG"/>
    <property type="match status" value="1"/>
</dbReference>
<feature type="transmembrane region" description="Helical" evidence="5">
    <location>
        <begin position="129"/>
        <end position="149"/>
    </location>
</feature>
<keyword evidence="8" id="KW-1185">Reference proteome</keyword>
<evidence type="ECO:0000313" key="8">
    <source>
        <dbReference type="Proteomes" id="UP001484535"/>
    </source>
</evidence>
<evidence type="ECO:0000256" key="2">
    <source>
        <dbReference type="ARBA" id="ARBA00022692"/>
    </source>
</evidence>
<evidence type="ECO:0000256" key="5">
    <source>
        <dbReference type="SAM" id="Phobius"/>
    </source>
</evidence>
<evidence type="ECO:0000256" key="3">
    <source>
        <dbReference type="ARBA" id="ARBA00022989"/>
    </source>
</evidence>
<proteinExistence type="predicted"/>
<evidence type="ECO:0000259" key="6">
    <source>
        <dbReference type="Pfam" id="PF00924"/>
    </source>
</evidence>
<evidence type="ECO:0000256" key="4">
    <source>
        <dbReference type="ARBA" id="ARBA00023136"/>
    </source>
</evidence>
<dbReference type="Pfam" id="PF00924">
    <property type="entry name" value="MS_channel_2nd"/>
    <property type="match status" value="1"/>
</dbReference>
<dbReference type="InterPro" id="IPR023408">
    <property type="entry name" value="MscS_beta-dom_sf"/>
</dbReference>
<dbReference type="InterPro" id="IPR010920">
    <property type="entry name" value="LSM_dom_sf"/>
</dbReference>
<comment type="subcellular location">
    <subcellularLocation>
        <location evidence="1">Membrane</location>
    </subcellularLocation>
</comment>
<sequence length="415" mass="45844">MQTLLDQFAQLAPALQTVIGLAMLALVAFAVDWLIKHVLLRMATPFLDARSKTADRAVARLAKVIPLLVVSRGIELVPFVPDDLDSVIIAVARCCIVLAVAMAISKSLDYLEELYRRRPEARARPIKGYLQVLKIVVYCAGAILGIAVLIGESPLLLMSGLGAMAAVLMLVFKDTILSLVASVQLSSNDMLRVGDWIEMPGMNADGDVIDIALHTVKVQNFDKTITTIPTHKLISDSFRNWRGMQDSGGRRIKRALPLDQNAIRFLTDQEVADLHRFRVLQPYLAAKNDEIEEWNAREISGDVNPVNARRFTNIGTFRAYVIAWLRAHPRVASKGFTLMVRQLPPTPQGLPLEVYCFAGTTDWPEYEAIQADLFDHLIAILPEFGLRLFQEPSGLDLASLAGRPTDLQQADAPSA</sequence>
<dbReference type="InterPro" id="IPR030192">
    <property type="entry name" value="YbdG"/>
</dbReference>
<gene>
    <name evidence="7" type="ORF">ABDJ38_10485</name>
</gene>
<keyword evidence="4 5" id="KW-0472">Membrane</keyword>
<keyword evidence="2 5" id="KW-0812">Transmembrane</keyword>
<feature type="domain" description="Mechanosensitive ion channel MscS" evidence="6">
    <location>
        <begin position="174"/>
        <end position="242"/>
    </location>
</feature>
<reference evidence="7 8" key="1">
    <citation type="submission" date="2024-05" db="EMBL/GenBank/DDBJ databases">
        <authorList>
            <person name="Park S."/>
        </authorList>
    </citation>
    <scope>NUCLEOTIDE SEQUENCE [LARGE SCALE GENOMIC DNA]</scope>
    <source>
        <strain evidence="7 8">DGU5</strain>
    </source>
</reference>
<accession>A0ABV0CZQ2</accession>
<protein>
    <submittedName>
        <fullName evidence="7">Mechanosensitive ion channel family protein</fullName>
    </submittedName>
</protein>
<dbReference type="PANTHER" id="PTHR30414">
    <property type="entry name" value="MINICONDUCTANCE MECHANOSENSITIVE CHANNEL YBDG"/>
    <property type="match status" value="1"/>
</dbReference>
<keyword evidence="3 5" id="KW-1133">Transmembrane helix</keyword>
<evidence type="ECO:0000313" key="7">
    <source>
        <dbReference type="EMBL" id="MEN7537601.1"/>
    </source>
</evidence>
<feature type="transmembrane region" description="Helical" evidence="5">
    <location>
        <begin position="14"/>
        <end position="36"/>
    </location>
</feature>
<organism evidence="7 8">
    <name type="scientific">Aurantiacibacter flavus</name>
    <dbReference type="NCBI Taxonomy" id="3145232"/>
    <lineage>
        <taxon>Bacteria</taxon>
        <taxon>Pseudomonadati</taxon>
        <taxon>Pseudomonadota</taxon>
        <taxon>Alphaproteobacteria</taxon>
        <taxon>Sphingomonadales</taxon>
        <taxon>Erythrobacteraceae</taxon>
        <taxon>Aurantiacibacter</taxon>
    </lineage>
</organism>
<dbReference type="InterPro" id="IPR006685">
    <property type="entry name" value="MscS_channel_2nd"/>
</dbReference>
<comment type="caution">
    <text evidence="7">The sequence shown here is derived from an EMBL/GenBank/DDBJ whole genome shotgun (WGS) entry which is preliminary data.</text>
</comment>
<dbReference type="Gene3D" id="2.30.30.60">
    <property type="match status" value="1"/>
</dbReference>
<feature type="transmembrane region" description="Helical" evidence="5">
    <location>
        <begin position="86"/>
        <end position="108"/>
    </location>
</feature>
<dbReference type="SUPFAM" id="SSF50182">
    <property type="entry name" value="Sm-like ribonucleoproteins"/>
    <property type="match status" value="1"/>
</dbReference>
<evidence type="ECO:0000256" key="1">
    <source>
        <dbReference type="ARBA" id="ARBA00004370"/>
    </source>
</evidence>
<name>A0ABV0CZQ2_9SPHN</name>